<keyword evidence="1" id="KW-0472">Membrane</keyword>
<keyword evidence="1" id="KW-1133">Transmembrane helix</keyword>
<feature type="transmembrane region" description="Helical" evidence="1">
    <location>
        <begin position="59"/>
        <end position="77"/>
    </location>
</feature>
<comment type="caution">
    <text evidence="2">The sequence shown here is derived from an EMBL/GenBank/DDBJ whole genome shotgun (WGS) entry which is preliminary data.</text>
</comment>
<dbReference type="RefSeq" id="WP_203701985.1">
    <property type="nucleotide sequence ID" value="NZ_BAAALU010000012.1"/>
</dbReference>
<evidence type="ECO:0000256" key="1">
    <source>
        <dbReference type="SAM" id="Phobius"/>
    </source>
</evidence>
<keyword evidence="1" id="KW-0812">Transmembrane</keyword>
<gene>
    <name evidence="2" type="ORF">Air01nite_22790</name>
</gene>
<evidence type="ECO:0000313" key="3">
    <source>
        <dbReference type="Proteomes" id="UP000624325"/>
    </source>
</evidence>
<protein>
    <submittedName>
        <fullName evidence="2">Uncharacterized protein</fullName>
    </submittedName>
</protein>
<proteinExistence type="predicted"/>
<sequence length="134" mass="13429">MTVATLIGAVLALFIALAAFAYFRRQPAIGRLLRLLAFAATIGIAVALLPFTLDDSGAAASYLLGVPVVVAVAVLLADLSGRAVGAATTVGALVMLAWGLILGLGIGFWFLIPALLLGAAAIASISSRPAPVSS</sequence>
<dbReference type="Proteomes" id="UP000624325">
    <property type="component" value="Unassembled WGS sequence"/>
</dbReference>
<feature type="transmembrane region" description="Helical" evidence="1">
    <location>
        <begin position="35"/>
        <end position="53"/>
    </location>
</feature>
<name>A0ABQ4C089_9ACTN</name>
<feature type="transmembrane region" description="Helical" evidence="1">
    <location>
        <begin position="6"/>
        <end position="23"/>
    </location>
</feature>
<organism evidence="2 3">
    <name type="scientific">Asanoa iriomotensis</name>
    <dbReference type="NCBI Taxonomy" id="234613"/>
    <lineage>
        <taxon>Bacteria</taxon>
        <taxon>Bacillati</taxon>
        <taxon>Actinomycetota</taxon>
        <taxon>Actinomycetes</taxon>
        <taxon>Micromonosporales</taxon>
        <taxon>Micromonosporaceae</taxon>
        <taxon>Asanoa</taxon>
    </lineage>
</organism>
<evidence type="ECO:0000313" key="2">
    <source>
        <dbReference type="EMBL" id="GIF56184.1"/>
    </source>
</evidence>
<reference evidence="2 3" key="1">
    <citation type="submission" date="2021-01" db="EMBL/GenBank/DDBJ databases">
        <title>Whole genome shotgun sequence of Asanoa iriomotensis NBRC 100142.</title>
        <authorList>
            <person name="Komaki H."/>
            <person name="Tamura T."/>
        </authorList>
    </citation>
    <scope>NUCLEOTIDE SEQUENCE [LARGE SCALE GENOMIC DNA]</scope>
    <source>
        <strain evidence="2 3">NBRC 100142</strain>
    </source>
</reference>
<keyword evidence="3" id="KW-1185">Reference proteome</keyword>
<dbReference type="EMBL" id="BONC01000012">
    <property type="protein sequence ID" value="GIF56184.1"/>
    <property type="molecule type" value="Genomic_DNA"/>
</dbReference>
<feature type="transmembrane region" description="Helical" evidence="1">
    <location>
        <begin position="84"/>
        <end position="101"/>
    </location>
</feature>
<accession>A0ABQ4C089</accession>